<evidence type="ECO:0000313" key="3">
    <source>
        <dbReference type="Proteomes" id="UP000837803"/>
    </source>
</evidence>
<evidence type="ECO:0000313" key="2">
    <source>
        <dbReference type="EMBL" id="CAH1002531.1"/>
    </source>
</evidence>
<evidence type="ECO:0000256" key="1">
    <source>
        <dbReference type="SAM" id="MobiDB-lite"/>
    </source>
</evidence>
<reference evidence="2" key="1">
    <citation type="submission" date="2021-12" db="EMBL/GenBank/DDBJ databases">
        <authorList>
            <person name="Rodrigo-Torres L."/>
            <person name="Arahal R. D."/>
            <person name="Lucena T."/>
        </authorList>
    </citation>
    <scope>NUCLEOTIDE SEQUENCE</scope>
    <source>
        <strain evidence="2">CECT 8419</strain>
    </source>
</reference>
<proteinExistence type="predicted"/>
<accession>A0ABN8FB31</accession>
<feature type="region of interest" description="Disordered" evidence="1">
    <location>
        <begin position="1"/>
        <end position="20"/>
    </location>
</feature>
<comment type="caution">
    <text evidence="2">The sequence shown here is derived from an EMBL/GenBank/DDBJ whole genome shotgun (WGS) entry which is preliminary data.</text>
</comment>
<name>A0ABN8FB31_9BACT</name>
<protein>
    <submittedName>
        <fullName evidence="2">Uncharacterized protein</fullName>
    </submittedName>
</protein>
<keyword evidence="3" id="KW-1185">Reference proteome</keyword>
<sequence length="57" mass="6482">MHPTNQPPKQQESSPKQKKEVNYRELLDRLMKSIPLLIVDEPQGYPLTAVARGTIVP</sequence>
<organism evidence="2 3">
    <name type="scientific">Neolewinella maritima</name>
    <dbReference type="NCBI Taxonomy" id="1383882"/>
    <lineage>
        <taxon>Bacteria</taxon>
        <taxon>Pseudomonadati</taxon>
        <taxon>Bacteroidota</taxon>
        <taxon>Saprospiria</taxon>
        <taxon>Saprospirales</taxon>
        <taxon>Lewinellaceae</taxon>
        <taxon>Neolewinella</taxon>
    </lineage>
</organism>
<dbReference type="Proteomes" id="UP000837803">
    <property type="component" value="Unassembled WGS sequence"/>
</dbReference>
<dbReference type="RefSeq" id="WP_238752360.1">
    <property type="nucleotide sequence ID" value="NZ_CAKLPZ010000006.1"/>
</dbReference>
<gene>
    <name evidence="2" type="ORF">LEM8419_03405</name>
</gene>
<dbReference type="EMBL" id="CAKLPZ010000006">
    <property type="protein sequence ID" value="CAH1002531.1"/>
    <property type="molecule type" value="Genomic_DNA"/>
</dbReference>